<keyword evidence="2 4" id="KW-0195">Cyclin</keyword>
<feature type="domain" description="Cyclin C-terminal" evidence="7">
    <location>
        <begin position="192"/>
        <end position="308"/>
    </location>
</feature>
<dbReference type="Proteomes" id="UP001497512">
    <property type="component" value="Chromosome 1"/>
</dbReference>
<dbReference type="InterPro" id="IPR006671">
    <property type="entry name" value="Cyclin_N"/>
</dbReference>
<evidence type="ECO:0000256" key="3">
    <source>
        <dbReference type="ARBA" id="ARBA00023306"/>
    </source>
</evidence>
<evidence type="ECO:0000259" key="6">
    <source>
        <dbReference type="SMART" id="SM00385"/>
    </source>
</evidence>
<dbReference type="PROSITE" id="PS00292">
    <property type="entry name" value="CYCLINS"/>
    <property type="match status" value="1"/>
</dbReference>
<name>A0ABP0TBK4_9BRYO</name>
<dbReference type="PANTHER" id="PTHR10177">
    <property type="entry name" value="CYCLINS"/>
    <property type="match status" value="1"/>
</dbReference>
<keyword evidence="9" id="KW-1185">Reference proteome</keyword>
<dbReference type="CDD" id="cd20544">
    <property type="entry name" value="CYCLIN_AtCycD-like_rpt2"/>
    <property type="match status" value="1"/>
</dbReference>
<dbReference type="InterPro" id="IPR004367">
    <property type="entry name" value="Cyclin_C-dom"/>
</dbReference>
<dbReference type="InterPro" id="IPR048258">
    <property type="entry name" value="Cyclins_cyclin-box"/>
</dbReference>
<dbReference type="SMART" id="SM01332">
    <property type="entry name" value="Cyclin_C"/>
    <property type="match status" value="1"/>
</dbReference>
<feature type="compositionally biased region" description="Low complexity" evidence="5">
    <location>
        <begin position="325"/>
        <end position="337"/>
    </location>
</feature>
<evidence type="ECO:0000256" key="5">
    <source>
        <dbReference type="SAM" id="MobiDB-lite"/>
    </source>
</evidence>
<evidence type="ECO:0000259" key="7">
    <source>
        <dbReference type="SMART" id="SM01332"/>
    </source>
</evidence>
<organism evidence="8 9">
    <name type="scientific">Sphagnum troendelagicum</name>
    <dbReference type="NCBI Taxonomy" id="128251"/>
    <lineage>
        <taxon>Eukaryota</taxon>
        <taxon>Viridiplantae</taxon>
        <taxon>Streptophyta</taxon>
        <taxon>Embryophyta</taxon>
        <taxon>Bryophyta</taxon>
        <taxon>Sphagnophytina</taxon>
        <taxon>Sphagnopsida</taxon>
        <taxon>Sphagnales</taxon>
        <taxon>Sphagnaceae</taxon>
        <taxon>Sphagnum</taxon>
    </lineage>
</organism>
<keyword evidence="1" id="KW-0132">Cell division</keyword>
<reference evidence="8 9" key="1">
    <citation type="submission" date="2024-02" db="EMBL/GenBank/DDBJ databases">
        <authorList>
            <consortium name="ELIXIR-Norway"/>
            <consortium name="Elixir Norway"/>
        </authorList>
    </citation>
    <scope>NUCLEOTIDE SEQUENCE [LARGE SCALE GENOMIC DNA]</scope>
</reference>
<feature type="region of interest" description="Disordered" evidence="5">
    <location>
        <begin position="324"/>
        <end position="347"/>
    </location>
</feature>
<gene>
    <name evidence="8" type="ORF">CSSPTR1EN2_LOCUS1308</name>
</gene>
<dbReference type="CDD" id="cd20543">
    <property type="entry name" value="CYCLIN_AtCycD-like_rpt1"/>
    <property type="match status" value="1"/>
</dbReference>
<proteinExistence type="inferred from homology"/>
<evidence type="ECO:0000313" key="9">
    <source>
        <dbReference type="Proteomes" id="UP001497512"/>
    </source>
</evidence>
<dbReference type="Pfam" id="PF02984">
    <property type="entry name" value="Cyclin_C"/>
    <property type="match status" value="1"/>
</dbReference>
<evidence type="ECO:0000256" key="2">
    <source>
        <dbReference type="ARBA" id="ARBA00023127"/>
    </source>
</evidence>
<dbReference type="InterPro" id="IPR013763">
    <property type="entry name" value="Cyclin-like_dom"/>
</dbReference>
<sequence>MAPSIDCIASLYCAEDVSGSAWDDEEEHIKNREEMEGVQRSIHVQPVVFLDFPVEDEEAISMLMQKEACYMPEADYSGRYESNDLNAAARQDAISWMLKVQAYHNFGPLTIALSVNYMDRFMSRHHLPQGKAWMLQLLSVACLSLAAKMEETEVPILLDLQVEDVEHIFEAHTIQRMELLVLSTLEWRMSSVTAFSYIDYFFHKLGISNTLLRALLSRVSDIILATARETIFLEYQPSIVAGAATICSLEEVTALKAADLHGVFADLSVDMDAFKKCYEDMQEHLLDSHGQQQQPSKRKGFWCSFEPLSPVGVLEAAAALSSKNGSESTMGSSRESSPGVSLATPTNAHKRRKLDDFACSMAWL</sequence>
<dbReference type="EMBL" id="OZ019893">
    <property type="protein sequence ID" value="CAK9191273.1"/>
    <property type="molecule type" value="Genomic_DNA"/>
</dbReference>
<dbReference type="SMART" id="SM00385">
    <property type="entry name" value="CYCLIN"/>
    <property type="match status" value="1"/>
</dbReference>
<evidence type="ECO:0000256" key="1">
    <source>
        <dbReference type="ARBA" id="ARBA00022618"/>
    </source>
</evidence>
<dbReference type="SUPFAM" id="SSF47954">
    <property type="entry name" value="Cyclin-like"/>
    <property type="match status" value="1"/>
</dbReference>
<feature type="domain" description="Cyclin-like" evidence="6">
    <location>
        <begin position="95"/>
        <end position="183"/>
    </location>
</feature>
<accession>A0ABP0TBK4</accession>
<protein>
    <recommendedName>
        <fullName evidence="10">Cyclin N-terminal domain-containing protein</fullName>
    </recommendedName>
</protein>
<dbReference type="Gene3D" id="1.10.472.10">
    <property type="entry name" value="Cyclin-like"/>
    <property type="match status" value="2"/>
</dbReference>
<evidence type="ECO:0000313" key="8">
    <source>
        <dbReference type="EMBL" id="CAK9191273.1"/>
    </source>
</evidence>
<comment type="similarity">
    <text evidence="4">Belongs to the cyclin family.</text>
</comment>
<keyword evidence="3" id="KW-0131">Cell cycle</keyword>
<evidence type="ECO:0008006" key="10">
    <source>
        <dbReference type="Google" id="ProtNLM"/>
    </source>
</evidence>
<evidence type="ECO:0000256" key="4">
    <source>
        <dbReference type="RuleBase" id="RU000383"/>
    </source>
</evidence>
<dbReference type="Pfam" id="PF00134">
    <property type="entry name" value="Cyclin_N"/>
    <property type="match status" value="1"/>
</dbReference>
<dbReference type="InterPro" id="IPR036915">
    <property type="entry name" value="Cyclin-like_sf"/>
</dbReference>
<dbReference type="InterPro" id="IPR039361">
    <property type="entry name" value="Cyclin"/>
</dbReference>